<reference evidence="2" key="2">
    <citation type="journal article" date="2015" name="Data Brief">
        <title>Shoot transcriptome of the giant reed, Arundo donax.</title>
        <authorList>
            <person name="Barrero R.A."/>
            <person name="Guerrero F.D."/>
            <person name="Moolhuijzen P."/>
            <person name="Goolsby J.A."/>
            <person name="Tidwell J."/>
            <person name="Bellgard S.E."/>
            <person name="Bellgard M.I."/>
        </authorList>
    </citation>
    <scope>NUCLEOTIDE SEQUENCE</scope>
    <source>
        <tissue evidence="2">Shoot tissue taken approximately 20 cm above the soil surface</tissue>
    </source>
</reference>
<dbReference type="EMBL" id="GBRH01237326">
    <property type="protein sequence ID" value="JAD60569.1"/>
    <property type="molecule type" value="Transcribed_RNA"/>
</dbReference>
<evidence type="ECO:0000313" key="2">
    <source>
        <dbReference type="EMBL" id="JAD60569.1"/>
    </source>
</evidence>
<organism evidence="2">
    <name type="scientific">Arundo donax</name>
    <name type="common">Giant reed</name>
    <name type="synonym">Donax arundinaceus</name>
    <dbReference type="NCBI Taxonomy" id="35708"/>
    <lineage>
        <taxon>Eukaryota</taxon>
        <taxon>Viridiplantae</taxon>
        <taxon>Streptophyta</taxon>
        <taxon>Embryophyta</taxon>
        <taxon>Tracheophyta</taxon>
        <taxon>Spermatophyta</taxon>
        <taxon>Magnoliopsida</taxon>
        <taxon>Liliopsida</taxon>
        <taxon>Poales</taxon>
        <taxon>Poaceae</taxon>
        <taxon>PACMAD clade</taxon>
        <taxon>Arundinoideae</taxon>
        <taxon>Arundineae</taxon>
        <taxon>Arundo</taxon>
    </lineage>
</organism>
<accession>A0A0A9B9E9</accession>
<proteinExistence type="predicted"/>
<feature type="compositionally biased region" description="Low complexity" evidence="1">
    <location>
        <begin position="68"/>
        <end position="90"/>
    </location>
</feature>
<feature type="region of interest" description="Disordered" evidence="1">
    <location>
        <begin position="42"/>
        <end position="93"/>
    </location>
</feature>
<dbReference type="AlphaFoldDB" id="A0A0A9B9E9"/>
<evidence type="ECO:0000256" key="1">
    <source>
        <dbReference type="SAM" id="MobiDB-lite"/>
    </source>
</evidence>
<sequence length="249" mass="25053">MATADAAAGEWLPRSLSLVGRGHAVGVGAPDLLSLVDQGEAADTTRAGRCGGGRATQQAVPRRRGEASKASGTHGSSSGSTAGSSSGSGARAPCRQWRAISCGRRRPRCRLLQAAMRSMRDPAGSVGSMRAATSMRAGAATSMLATTASMQAAATLMRAPAAVGGLDAGGGEAGSMRMASGLRRAATQWNRWAGHRDIVMLADGVCGSHLGGGSPSPSWRRISAVGELLGATDGGLTGGESQGYSRLFT</sequence>
<protein>
    <submittedName>
        <fullName evidence="2">Uncharacterized protein</fullName>
    </submittedName>
</protein>
<reference evidence="2" key="1">
    <citation type="submission" date="2014-09" db="EMBL/GenBank/DDBJ databases">
        <authorList>
            <person name="Magalhaes I.L.F."/>
            <person name="Oliveira U."/>
            <person name="Santos F.R."/>
            <person name="Vidigal T.H.D.A."/>
            <person name="Brescovit A.D."/>
            <person name="Santos A.J."/>
        </authorList>
    </citation>
    <scope>NUCLEOTIDE SEQUENCE</scope>
    <source>
        <tissue evidence="2">Shoot tissue taken approximately 20 cm above the soil surface</tissue>
    </source>
</reference>
<name>A0A0A9B9E9_ARUDO</name>